<feature type="compositionally biased region" description="Polar residues" evidence="1">
    <location>
        <begin position="797"/>
        <end position="806"/>
    </location>
</feature>
<dbReference type="InterPro" id="IPR040458">
    <property type="entry name" value="Vid27"/>
</dbReference>
<evidence type="ECO:0000256" key="1">
    <source>
        <dbReference type="SAM" id="MobiDB-lite"/>
    </source>
</evidence>
<organism evidence="5 7">
    <name type="scientific">Yarrowia lipolytica</name>
    <name type="common">Candida lipolytica</name>
    <dbReference type="NCBI Taxonomy" id="4952"/>
    <lineage>
        <taxon>Eukaryota</taxon>
        <taxon>Fungi</taxon>
        <taxon>Dikarya</taxon>
        <taxon>Ascomycota</taxon>
        <taxon>Saccharomycotina</taxon>
        <taxon>Dipodascomycetes</taxon>
        <taxon>Dipodascales</taxon>
        <taxon>Dipodascales incertae sedis</taxon>
        <taxon>Yarrowia</taxon>
    </lineage>
</organism>
<feature type="compositionally biased region" description="Acidic residues" evidence="1">
    <location>
        <begin position="384"/>
        <end position="407"/>
    </location>
</feature>
<dbReference type="VEuPathDB" id="FungiDB:YALI1_D07271g"/>
<evidence type="ECO:0000259" key="4">
    <source>
        <dbReference type="Pfam" id="PF17748"/>
    </source>
</evidence>
<evidence type="ECO:0000313" key="7">
    <source>
        <dbReference type="Proteomes" id="UP000182444"/>
    </source>
</evidence>
<reference evidence="6 8" key="2">
    <citation type="submission" date="2018-07" db="EMBL/GenBank/DDBJ databases">
        <title>Draft Genome Assemblies for Five Robust Yarrowia lipolytica Strains Exhibiting High Lipid Production and Pentose Sugar Utilization and Sugar Alcohol Secretion from Undetoxified Lignocellulosic Biomass Hydrolysates.</title>
        <authorList>
            <consortium name="DOE Joint Genome Institute"/>
            <person name="Walker C."/>
            <person name="Ryu S."/>
            <person name="Na H."/>
            <person name="Zane M."/>
            <person name="LaButti K."/>
            <person name="Lipzen A."/>
            <person name="Haridas S."/>
            <person name="Barry K."/>
            <person name="Grigoriev I.V."/>
            <person name="Quarterman J."/>
            <person name="Slininger P."/>
            <person name="Dien B."/>
            <person name="Trinh C.T."/>
        </authorList>
    </citation>
    <scope>NUCLEOTIDE SEQUENCE [LARGE SCALE GENOMIC DNA]</scope>
    <source>
        <strain evidence="6 8">YB392</strain>
    </source>
</reference>
<evidence type="ECO:0000313" key="6">
    <source>
        <dbReference type="EMBL" id="RDW23306.1"/>
    </source>
</evidence>
<reference evidence="5 7" key="1">
    <citation type="journal article" date="2016" name="PLoS ONE">
        <title>Sequence Assembly of Yarrowia lipolytica Strain W29/CLIB89 Shows Transposable Element Diversity.</title>
        <authorList>
            <person name="Magnan C."/>
            <person name="Yu J."/>
            <person name="Chang I."/>
            <person name="Jahn E."/>
            <person name="Kanomata Y."/>
            <person name="Wu J."/>
            <person name="Zeller M."/>
            <person name="Oakes M."/>
            <person name="Baldi P."/>
            <person name="Sandmeyer S."/>
        </authorList>
    </citation>
    <scope>NUCLEOTIDE SEQUENCE [LARGE SCALE GENOMIC DNA]</scope>
    <source>
        <strain evidence="5">CLIB89</strain>
        <strain evidence="7">CLIB89(W29)</strain>
    </source>
</reference>
<proteinExistence type="predicted"/>
<gene>
    <name evidence="6" type="ORF">B0I71DRAFT_136165</name>
    <name evidence="5" type="ORF">YALI1_D07271g</name>
</gene>
<dbReference type="VEuPathDB" id="FungiDB:YALI0_D05665g"/>
<dbReference type="OMA" id="RLNETKW"/>
<feature type="region of interest" description="Disordered" evidence="1">
    <location>
        <begin position="782"/>
        <end position="806"/>
    </location>
</feature>
<dbReference type="InterPro" id="IPR013863">
    <property type="entry name" value="VID27_C"/>
</dbReference>
<evidence type="ECO:0000313" key="5">
    <source>
        <dbReference type="EMBL" id="AOW03632.1"/>
    </source>
</evidence>
<dbReference type="eggNOG" id="KOG2395">
    <property type="taxonomic scope" value="Eukaryota"/>
</dbReference>
<dbReference type="GeneID" id="2911034"/>
<protein>
    <submittedName>
        <fullName evidence="6">VID27 cytoplasmic protein-domain-containing protein</fullName>
    </submittedName>
</protein>
<dbReference type="AlphaFoldDB" id="A0A1D8NDE0"/>
<dbReference type="SUPFAM" id="SSF50969">
    <property type="entry name" value="YVTN repeat-like/Quinoprotein amine dehydrogenase"/>
    <property type="match status" value="1"/>
</dbReference>
<dbReference type="Pfam" id="PF17748">
    <property type="entry name" value="VID27_N"/>
    <property type="match status" value="1"/>
</dbReference>
<dbReference type="Proteomes" id="UP000256601">
    <property type="component" value="Unassembled WGS sequence"/>
</dbReference>
<evidence type="ECO:0000313" key="8">
    <source>
        <dbReference type="Proteomes" id="UP000256601"/>
    </source>
</evidence>
<dbReference type="GO" id="GO:0005737">
    <property type="term" value="C:cytoplasm"/>
    <property type="evidence" value="ECO:0007669"/>
    <property type="project" value="TreeGrafter"/>
</dbReference>
<dbReference type="FunFam" id="2.130.10.10:FF:000905">
    <property type="entry name" value="Unplaced genomic scaffold supercont1.13, whole genome shotgun sequence"/>
    <property type="match status" value="1"/>
</dbReference>
<dbReference type="InterPro" id="IPR011044">
    <property type="entry name" value="Quino_amine_DH_bsu"/>
</dbReference>
<dbReference type="PANTHER" id="PTHR31913">
    <property type="entry name" value="VACUOLAR IMPORT AND DEGRADATION PROTEIN 27"/>
    <property type="match status" value="1"/>
</dbReference>
<dbReference type="KEGG" id="yli:2911034"/>
<sequence>MNFLRNILGSGSKQELAVIPSGQLFLKRSPHSVKGVSECIYKEAAAIIRKTEVEFQSQLIVQRVYEEGEEAFEGTEEEDQLDDEEWCYLIDEALRISYFMQDGHVVVTWNDLNGDPGDRFEFICDTSIKPEVYDKFSKVAQECMYERKYTASAKGVSEDDLNEFDYPPPVTEVEANESTAVDESVAADFNEVDKRVAHDTEGIFVKEEEEGKKENKAHASVPTAAPETVAAAVAAPASAPVVQDLPQFDALLGENNAELHLFDAGTGAFELQAASTTVRIEEVAKQWEYWLTVTNGTKPVLGMPITSEMNPCFNYEHLSFIFNYFAPTGAGFSWLLKFGSFEELEIFQQVFMQALWQRLHRQKYTTAPETEKDYLSEAFGAMDIDDEGTTGLEDLPEEDEDEDEFEDCPQGPARDFSDDEEYDNDEVFGKNDDLDKNKLLAVGTSNDRSYVVRGNRIGVFKNTADNELEFATTIENISKPDKTSFNPDKMMLHYQDKHIVLQDKSEGNNLYKMDLEYGKVVDEWKVSDDSKNGVVSFAPSAKFAQMTGEQTFLGMANSGLFRIDPRLSGSKLVDSEHKKYATNNQFSALTSTEGGHIAVASQKGEIRLFDRLGINAKTALPALGDPILGVDVSADGRWILATCKTYILLIDATIKDGKYEGETGFKRSFAKDAKPRPKRLQISPEHVAFMLAETGSGLNFTKAHFNQGPNSREQTVVTSSGPYVVTWSLKKLLRGDANPYLIKRYSDQVTAGDFRFGTDKNVIVATEDDVNMVSKKSFRKPTRESLATPGMRRGTLGRSSIVNELY</sequence>
<dbReference type="Pfam" id="PF08553">
    <property type="entry name" value="VID27"/>
    <property type="match status" value="1"/>
</dbReference>
<dbReference type="InterPro" id="IPR040768">
    <property type="entry name" value="Vid27_PH"/>
</dbReference>
<evidence type="ECO:0000259" key="2">
    <source>
        <dbReference type="Pfam" id="PF08553"/>
    </source>
</evidence>
<dbReference type="EMBL" id="CP017556">
    <property type="protein sequence ID" value="AOW03632.1"/>
    <property type="molecule type" value="Genomic_DNA"/>
</dbReference>
<dbReference type="InterPro" id="IPR015943">
    <property type="entry name" value="WD40/YVTN_repeat-like_dom_sf"/>
</dbReference>
<feature type="domain" description="Vid27 N-terminal" evidence="4">
    <location>
        <begin position="1"/>
        <end position="165"/>
    </location>
</feature>
<name>A0A1D8NDE0_YARLL</name>
<accession>A0A1D8NDE0</accession>
<feature type="compositionally biased region" description="Acidic residues" evidence="1">
    <location>
        <begin position="417"/>
        <end position="426"/>
    </location>
</feature>
<evidence type="ECO:0000259" key="3">
    <source>
        <dbReference type="Pfam" id="PF17747"/>
    </source>
</evidence>
<dbReference type="EMBL" id="KZ859094">
    <property type="protein sequence ID" value="RDW23306.1"/>
    <property type="molecule type" value="Genomic_DNA"/>
</dbReference>
<dbReference type="GO" id="GO:0005634">
    <property type="term" value="C:nucleus"/>
    <property type="evidence" value="ECO:0007669"/>
    <property type="project" value="TreeGrafter"/>
</dbReference>
<feature type="domain" description="Vid27 PH-like" evidence="3">
    <location>
        <begin position="252"/>
        <end position="357"/>
    </location>
</feature>
<dbReference type="InterPro" id="IPR040979">
    <property type="entry name" value="Vid27_N"/>
</dbReference>
<dbReference type="PANTHER" id="PTHR31913:SF0">
    <property type="entry name" value="VACUOLAR IMPORT AND DEGRADATION PROTEIN 27"/>
    <property type="match status" value="1"/>
</dbReference>
<feature type="region of interest" description="Disordered" evidence="1">
    <location>
        <begin position="384"/>
        <end position="429"/>
    </location>
</feature>
<dbReference type="Pfam" id="PF17747">
    <property type="entry name" value="VID27_PH"/>
    <property type="match status" value="1"/>
</dbReference>
<feature type="domain" description="Vacuolar import/degradation Vid27 C-terminal" evidence="2">
    <location>
        <begin position="435"/>
        <end position="789"/>
    </location>
</feature>
<dbReference type="Gene3D" id="2.130.10.10">
    <property type="entry name" value="YVTN repeat-like/Quinoprotein amine dehydrogenase"/>
    <property type="match status" value="1"/>
</dbReference>
<dbReference type="Proteomes" id="UP000182444">
    <property type="component" value="Chromosome 1D"/>
</dbReference>